<keyword evidence="3" id="KW-0238">DNA-binding</keyword>
<dbReference type="SUPFAM" id="SSF53850">
    <property type="entry name" value="Periplasmic binding protein-like II"/>
    <property type="match status" value="1"/>
</dbReference>
<dbReference type="PANTHER" id="PTHR30346">
    <property type="entry name" value="TRANSCRIPTIONAL DUAL REGULATOR HCAR-RELATED"/>
    <property type="match status" value="1"/>
</dbReference>
<proteinExistence type="inferred from homology"/>
<dbReference type="EMBL" id="BMRE01000014">
    <property type="protein sequence ID" value="GGU41347.1"/>
    <property type="molecule type" value="Genomic_DNA"/>
</dbReference>
<gene>
    <name evidence="6" type="ORF">GCM10010178_37410</name>
</gene>
<organism evidence="6 7">
    <name type="scientific">Lentzea flava</name>
    <dbReference type="NCBI Taxonomy" id="103732"/>
    <lineage>
        <taxon>Bacteria</taxon>
        <taxon>Bacillati</taxon>
        <taxon>Actinomycetota</taxon>
        <taxon>Actinomycetes</taxon>
        <taxon>Pseudonocardiales</taxon>
        <taxon>Pseudonocardiaceae</taxon>
        <taxon>Lentzea</taxon>
    </lineage>
</organism>
<dbReference type="InterPro" id="IPR036390">
    <property type="entry name" value="WH_DNA-bd_sf"/>
</dbReference>
<evidence type="ECO:0000256" key="1">
    <source>
        <dbReference type="ARBA" id="ARBA00009437"/>
    </source>
</evidence>
<accession>A0ABQ2UJP5</accession>
<evidence type="ECO:0000256" key="2">
    <source>
        <dbReference type="ARBA" id="ARBA00023015"/>
    </source>
</evidence>
<comment type="caution">
    <text evidence="6">The sequence shown here is derived from an EMBL/GenBank/DDBJ whole genome shotgun (WGS) entry which is preliminary data.</text>
</comment>
<dbReference type="Gene3D" id="3.40.190.10">
    <property type="entry name" value="Periplasmic binding protein-like II"/>
    <property type="match status" value="2"/>
</dbReference>
<dbReference type="InterPro" id="IPR000847">
    <property type="entry name" value="LysR_HTH_N"/>
</dbReference>
<dbReference type="SUPFAM" id="SSF46785">
    <property type="entry name" value="Winged helix' DNA-binding domain"/>
    <property type="match status" value="1"/>
</dbReference>
<reference evidence="7" key="1">
    <citation type="journal article" date="2019" name="Int. J. Syst. Evol. Microbiol.">
        <title>The Global Catalogue of Microorganisms (GCM) 10K type strain sequencing project: providing services to taxonomists for standard genome sequencing and annotation.</title>
        <authorList>
            <consortium name="The Broad Institute Genomics Platform"/>
            <consortium name="The Broad Institute Genome Sequencing Center for Infectious Disease"/>
            <person name="Wu L."/>
            <person name="Ma J."/>
        </authorList>
    </citation>
    <scope>NUCLEOTIDE SEQUENCE [LARGE SCALE GENOMIC DNA]</scope>
    <source>
        <strain evidence="7">JCM 3296</strain>
    </source>
</reference>
<feature type="domain" description="HTH lysR-type" evidence="5">
    <location>
        <begin position="4"/>
        <end position="61"/>
    </location>
</feature>
<comment type="similarity">
    <text evidence="1">Belongs to the LysR transcriptional regulatory family.</text>
</comment>
<dbReference type="InterPro" id="IPR036388">
    <property type="entry name" value="WH-like_DNA-bd_sf"/>
</dbReference>
<evidence type="ECO:0000313" key="6">
    <source>
        <dbReference type="EMBL" id="GGU41347.1"/>
    </source>
</evidence>
<dbReference type="InterPro" id="IPR005119">
    <property type="entry name" value="LysR_subst-bd"/>
</dbReference>
<dbReference type="PROSITE" id="PS50931">
    <property type="entry name" value="HTH_LYSR"/>
    <property type="match status" value="1"/>
</dbReference>
<protein>
    <submittedName>
        <fullName evidence="6">LysR family transcriptional regulator</fullName>
    </submittedName>
</protein>
<dbReference type="Proteomes" id="UP000649573">
    <property type="component" value="Unassembled WGS sequence"/>
</dbReference>
<dbReference type="PRINTS" id="PR00039">
    <property type="entry name" value="HTHLYSR"/>
</dbReference>
<keyword evidence="7" id="KW-1185">Reference proteome</keyword>
<evidence type="ECO:0000259" key="5">
    <source>
        <dbReference type="PROSITE" id="PS50931"/>
    </source>
</evidence>
<sequence length="305" mass="34076">MGHVELLHLRYFVAVAEELNFSAAARKLHMAASPLSQRIKDLEHELGRRLFDRSTHHVELTEAGAALLPIARDVLDRVGSIRWRLDQATKPARVTVFVGMPAGIHPALRERLNLLAERVEERFEVKRWPGTTADLVAAVKDGRLALTLARLPVQEASLDTLHVMTERLGAVVPADQFEGRESVKLADLTDLAYAKAPEEIMPAYFDQLDRQLYELGIKKRIQLSNTGYQGTSEIVSSGLGFSVSMLDEESAMRGYRLENMAVLPFEDFRAQLDTGLLWRHDRGAGGDLEEIIEAARDVFAEPISK</sequence>
<evidence type="ECO:0000256" key="4">
    <source>
        <dbReference type="ARBA" id="ARBA00023163"/>
    </source>
</evidence>
<name>A0ABQ2UJP5_9PSEU</name>
<dbReference type="Pfam" id="PF00126">
    <property type="entry name" value="HTH_1"/>
    <property type="match status" value="1"/>
</dbReference>
<keyword evidence="4" id="KW-0804">Transcription</keyword>
<dbReference type="PANTHER" id="PTHR30346:SF0">
    <property type="entry name" value="HCA OPERON TRANSCRIPTIONAL ACTIVATOR HCAR"/>
    <property type="match status" value="1"/>
</dbReference>
<evidence type="ECO:0000256" key="3">
    <source>
        <dbReference type="ARBA" id="ARBA00023125"/>
    </source>
</evidence>
<dbReference type="Pfam" id="PF03466">
    <property type="entry name" value="LysR_substrate"/>
    <property type="match status" value="1"/>
</dbReference>
<keyword evidence="2" id="KW-0805">Transcription regulation</keyword>
<dbReference type="Gene3D" id="1.10.10.10">
    <property type="entry name" value="Winged helix-like DNA-binding domain superfamily/Winged helix DNA-binding domain"/>
    <property type="match status" value="1"/>
</dbReference>
<evidence type="ECO:0000313" key="7">
    <source>
        <dbReference type="Proteomes" id="UP000649573"/>
    </source>
</evidence>